<keyword evidence="4" id="KW-1185">Reference proteome</keyword>
<dbReference type="AlphaFoldDB" id="A0A387BKV4"/>
<feature type="domain" description="DUF2510" evidence="2">
    <location>
        <begin position="10"/>
        <end position="43"/>
    </location>
</feature>
<dbReference type="Pfam" id="PF05656">
    <property type="entry name" value="DUF805"/>
    <property type="match status" value="1"/>
</dbReference>
<dbReference type="OrthoDB" id="9812349at2"/>
<dbReference type="InterPro" id="IPR018929">
    <property type="entry name" value="DUF2510"/>
</dbReference>
<dbReference type="PANTHER" id="PTHR34980:SF2">
    <property type="entry name" value="INNER MEMBRANE PROTEIN YHAH-RELATED"/>
    <property type="match status" value="1"/>
</dbReference>
<sequence length="213" mass="22962">MSDQTTSAPPGWYPDAQVPGGERWWDGIGWTDFRRTASTVPPAVVASYASPYGYASATTLPGGPVPLWAPLYGATMGQAWQRFWKKYADFTGRASRSEFWFAYLWIMILVFGTYLLLGIAGGVLGAVTASNGYSSGSGAFGVVYGLVSLVLIVGWIGMFIPYLAVAVRRLHDAGYPGTYLLFSLIPFVGGILMIVFLVSESKPSGAIYDRPTS</sequence>
<name>A0A387BKV4_9MICO</name>
<accession>A0A387BKV4</accession>
<feature type="transmembrane region" description="Helical" evidence="1">
    <location>
        <begin position="139"/>
        <end position="167"/>
    </location>
</feature>
<dbReference type="Pfam" id="PF10708">
    <property type="entry name" value="DUF2510"/>
    <property type="match status" value="1"/>
</dbReference>
<organism evidence="3 4">
    <name type="scientific">Protaetiibacter intestinalis</name>
    <dbReference type="NCBI Taxonomy" id="2419774"/>
    <lineage>
        <taxon>Bacteria</taxon>
        <taxon>Bacillati</taxon>
        <taxon>Actinomycetota</taxon>
        <taxon>Actinomycetes</taxon>
        <taxon>Micrococcales</taxon>
        <taxon>Microbacteriaceae</taxon>
        <taxon>Protaetiibacter</taxon>
    </lineage>
</organism>
<evidence type="ECO:0000256" key="1">
    <source>
        <dbReference type="SAM" id="Phobius"/>
    </source>
</evidence>
<dbReference type="InterPro" id="IPR008523">
    <property type="entry name" value="DUF805"/>
</dbReference>
<dbReference type="Proteomes" id="UP000278886">
    <property type="component" value="Chromosome"/>
</dbReference>
<dbReference type="PANTHER" id="PTHR34980">
    <property type="entry name" value="INNER MEMBRANE PROTEIN-RELATED-RELATED"/>
    <property type="match status" value="1"/>
</dbReference>
<evidence type="ECO:0000313" key="3">
    <source>
        <dbReference type="EMBL" id="AYF99140.1"/>
    </source>
</evidence>
<dbReference type="RefSeq" id="WP_120763509.1">
    <property type="nucleotide sequence ID" value="NZ_CP032630.1"/>
</dbReference>
<keyword evidence="1" id="KW-0472">Membrane</keyword>
<feature type="transmembrane region" description="Helical" evidence="1">
    <location>
        <begin position="100"/>
        <end position="127"/>
    </location>
</feature>
<reference evidence="4" key="1">
    <citation type="submission" date="2018-09" db="EMBL/GenBank/DDBJ databases">
        <title>Genome sequencing of strain 2DFWR-13.</title>
        <authorList>
            <person name="Heo J."/>
            <person name="Kim S.-J."/>
            <person name="Kwon S.-W."/>
        </authorList>
    </citation>
    <scope>NUCLEOTIDE SEQUENCE [LARGE SCALE GENOMIC DNA]</scope>
    <source>
        <strain evidence="4">2DFWR-13</strain>
    </source>
</reference>
<keyword evidence="1" id="KW-0812">Transmembrane</keyword>
<gene>
    <name evidence="3" type="ORF">D7I47_13315</name>
</gene>
<keyword evidence="1" id="KW-1133">Transmembrane helix</keyword>
<proteinExistence type="predicted"/>
<evidence type="ECO:0000313" key="4">
    <source>
        <dbReference type="Proteomes" id="UP000278886"/>
    </source>
</evidence>
<protein>
    <submittedName>
        <fullName evidence="3">DUF805 domain-containing protein</fullName>
    </submittedName>
</protein>
<evidence type="ECO:0000259" key="2">
    <source>
        <dbReference type="Pfam" id="PF10708"/>
    </source>
</evidence>
<dbReference type="EMBL" id="CP032630">
    <property type="protein sequence ID" value="AYF99140.1"/>
    <property type="molecule type" value="Genomic_DNA"/>
</dbReference>
<feature type="transmembrane region" description="Helical" evidence="1">
    <location>
        <begin position="179"/>
        <end position="198"/>
    </location>
</feature>
<dbReference type="KEGG" id="lyd:D7I47_13315"/>
<dbReference type="GO" id="GO:0005886">
    <property type="term" value="C:plasma membrane"/>
    <property type="evidence" value="ECO:0007669"/>
    <property type="project" value="TreeGrafter"/>
</dbReference>